<dbReference type="InterPro" id="IPR036465">
    <property type="entry name" value="vWFA_dom_sf"/>
</dbReference>
<organism evidence="3 4">
    <name type="scientific">Tolypothrix tenuis PCC 7101</name>
    <dbReference type="NCBI Taxonomy" id="231146"/>
    <lineage>
        <taxon>Bacteria</taxon>
        <taxon>Bacillati</taxon>
        <taxon>Cyanobacteriota</taxon>
        <taxon>Cyanophyceae</taxon>
        <taxon>Nostocales</taxon>
        <taxon>Tolypothrichaceae</taxon>
        <taxon>Tolypothrix</taxon>
    </lineage>
</organism>
<protein>
    <submittedName>
        <fullName evidence="3">YD repeat protein</fullName>
    </submittedName>
</protein>
<name>A0A1Z4N2E8_9CYAN</name>
<dbReference type="PANTHER" id="PTHR32305:SF15">
    <property type="entry name" value="PROTEIN RHSA-RELATED"/>
    <property type="match status" value="1"/>
</dbReference>
<accession>A0A1Z4N2E8</accession>
<dbReference type="Pfam" id="PF05345">
    <property type="entry name" value="He_PIG"/>
    <property type="match status" value="4"/>
</dbReference>
<evidence type="ECO:0000313" key="4">
    <source>
        <dbReference type="Proteomes" id="UP000218785"/>
    </source>
</evidence>
<dbReference type="Pfam" id="PF13448">
    <property type="entry name" value="DUF4114"/>
    <property type="match status" value="2"/>
</dbReference>
<dbReference type="KEGG" id="ttq:NIES37_37840"/>
<proteinExistence type="predicted"/>
<dbReference type="InterPro" id="IPR015919">
    <property type="entry name" value="Cadherin-like_sf"/>
</dbReference>
<evidence type="ECO:0000313" key="3">
    <source>
        <dbReference type="EMBL" id="BAY99801.1"/>
    </source>
</evidence>
<dbReference type="InterPro" id="IPR022409">
    <property type="entry name" value="PKD/Chitinase_dom"/>
</dbReference>
<dbReference type="InterPro" id="IPR031325">
    <property type="entry name" value="RHS_repeat"/>
</dbReference>
<dbReference type="SUPFAM" id="SSF117074">
    <property type="entry name" value="Hypothetical protein PA1324"/>
    <property type="match status" value="1"/>
</dbReference>
<reference evidence="3 4" key="1">
    <citation type="submission" date="2017-06" db="EMBL/GenBank/DDBJ databases">
        <title>Genome sequencing of cyanobaciteial culture collection at National Institute for Environmental Studies (NIES).</title>
        <authorList>
            <person name="Hirose Y."/>
            <person name="Shimura Y."/>
            <person name="Fujisawa T."/>
            <person name="Nakamura Y."/>
            <person name="Kawachi M."/>
        </authorList>
    </citation>
    <scope>NUCLEOTIDE SEQUENCE [LARGE SCALE GENOMIC DNA]</scope>
    <source>
        <strain evidence="3 4">NIES-37</strain>
    </source>
</reference>
<dbReference type="GO" id="GO:0016020">
    <property type="term" value="C:membrane"/>
    <property type="evidence" value="ECO:0007669"/>
    <property type="project" value="InterPro"/>
</dbReference>
<keyword evidence="1" id="KW-0677">Repeat</keyword>
<dbReference type="SUPFAM" id="SSF49299">
    <property type="entry name" value="PKD domain"/>
    <property type="match status" value="1"/>
</dbReference>
<dbReference type="SUPFAM" id="SSF53300">
    <property type="entry name" value="vWA-like"/>
    <property type="match status" value="1"/>
</dbReference>
<dbReference type="PROSITE" id="PS50234">
    <property type="entry name" value="VWFA"/>
    <property type="match status" value="1"/>
</dbReference>
<dbReference type="GO" id="GO:0005509">
    <property type="term" value="F:calcium ion binding"/>
    <property type="evidence" value="ECO:0007669"/>
    <property type="project" value="InterPro"/>
</dbReference>
<dbReference type="Pfam" id="PF05593">
    <property type="entry name" value="RHS_repeat"/>
    <property type="match status" value="3"/>
</dbReference>
<dbReference type="Pfam" id="PF25023">
    <property type="entry name" value="TEN_YD-shell"/>
    <property type="match status" value="4"/>
</dbReference>
<dbReference type="Pfam" id="PF19077">
    <property type="entry name" value="Big_13"/>
    <property type="match status" value="1"/>
</dbReference>
<dbReference type="SMART" id="SM00089">
    <property type="entry name" value="PKD"/>
    <property type="match status" value="1"/>
</dbReference>
<dbReference type="InterPro" id="IPR022385">
    <property type="entry name" value="Rhs_assc_core"/>
</dbReference>
<dbReference type="Gene3D" id="3.40.50.410">
    <property type="entry name" value="von Willebrand factor, type A domain"/>
    <property type="match status" value="1"/>
</dbReference>
<dbReference type="Gene3D" id="2.60.120.430">
    <property type="entry name" value="Galactose-binding lectin"/>
    <property type="match status" value="1"/>
</dbReference>
<gene>
    <name evidence="3" type="ORF">NIES37_37840</name>
</gene>
<dbReference type="SMART" id="SM00327">
    <property type="entry name" value="VWA"/>
    <property type="match status" value="1"/>
</dbReference>
<dbReference type="EMBL" id="AP018248">
    <property type="protein sequence ID" value="BAY99801.1"/>
    <property type="molecule type" value="Genomic_DNA"/>
</dbReference>
<dbReference type="InterPro" id="IPR006530">
    <property type="entry name" value="YD"/>
</dbReference>
<dbReference type="Proteomes" id="UP000218785">
    <property type="component" value="Chromosome"/>
</dbReference>
<dbReference type="InterPro" id="IPR044016">
    <property type="entry name" value="Big_13"/>
</dbReference>
<dbReference type="InterPro" id="IPR035986">
    <property type="entry name" value="PKD_dom_sf"/>
</dbReference>
<dbReference type="SUPFAM" id="SSF49313">
    <property type="entry name" value="Cadherin-like"/>
    <property type="match status" value="4"/>
</dbReference>
<evidence type="ECO:0000256" key="1">
    <source>
        <dbReference type="ARBA" id="ARBA00022737"/>
    </source>
</evidence>
<sequence>MNNFENILNQNSNSPGAEITLIDQQSLNPLTGQLDKLGGKAEVDSQTLLLPNNLEDIEVTQKLNDNSVIPLPQLSYAQNQQDNSDLLTYEQRQEQPLVGDLDSVKLPSVADNNVNALTASSPSLVQTISQISPVEQLPGYTFVVPGKTSESNTISFKWTQRDAAFNNEIGVFVIDELGRINGIAPGETNYAQAALQSATRQVIFSRGQSAGTHKEFTFKAGERLAFYLIQNSTTEQWLASNPQNQIGKGPVAFFSLSNANPDQIDHVLTQTLDNGSMQLNWEDITGGGDRDFNDVVFTIAESRKAITVPGQRGQKVTTKFTWTQRDAAFNNELGLFIVDDPTGRIGNLLPQDTGYAQAALTSKSRQVVFASGQTQGYVKNLELPSQAYIGFYLIQNSPTEQYLSQNPQNQIHQGPSAFFFFPSANPNQFDHIIELSSNQLAWEDQTNGGDRDYNDLVFHYEFGSPFDTELLSPTLDLASESDSGVSNSDNITNDNTPTITGNAEVGAKVQLYSGSVLLGQTIADTAGIWQITTNELNHGTQNFSAIATDIAGNISPTSSPLNIFIDTINPIINLTNPIDIAPLQKGARLTGKIDGTGSGIASLSYRFDNYPEIALAFNADGTFDQEIDFTNIANGGYKLSIITIDIAGNTTNSQFNINVANSDIVENSAPEIISQPETDYIILRNSNTQIQGIALDTTQAGLAEIQGQAFLDFDRNGIKNLEAGLDGFVVELVNSGTDEVVGMQVTRSVDINKDGKIDPFTEQGLYKFSNLQAGNYQVRQVTQDAWNLTSPASPIYNLTLNNGESKDGLNFGNAQNYFYQLQAIDGEGDSLSYCLISAPQDAKIDANTGKLMWTPPATGEYTFQVQVVDGKGGEDIQEFKLNVIDPNRLPSISSSPSANATVEENYTYQIIADNPDLDGLNFQLNQAPQGMTISPDGLIQWTPQANQVGAQQVKLLVQDERDGKVEQVFTILTQEKLANPQPSTNYAPVITSKPAIAAAINQQYSYDVDAIDGDNDPLQYSLLTAPQGMSIDENTGLISWNTNSQTTGDYKINVQVADSKGGVDTQAFTLTLSNTVPGEISGIVWDDFNGNGIRDTSFAQGANPDIVFVFDVSLSTAFSFQGSVNGNQKFTTILEAEIAGLNALNQQLIRQGLGETARVSIVSFAGDVSSIDMNPSLDGTQLVTNPIADNDNNGVLDFEQVIERTNIRLGTNFEVALQEAEKVFKTIGTTPGNGTLVFLSDGENLLGSSIIDEVNNLKALGIKLYAFGVGDGSKLNDGDAVDDDLVTIDPNAKIFKTTDELLNTFNDLGRGQDVTEPVLAGVKVYLDLNNNGLFEPDEPSKITNNQSQFRTTSLTVAATDAIFLAGRDDITIPPLGSNDPSFPLQRRRTLRPGSVPETFPQSITVQPNEIFSFTASGEVNFSNGFSPFNPDGYSLRNTVRGLEGITAYNGRMGSLVGVFLDDENPVNQTPPTELNFQRIGSEFTFLTPSIGQVFFIGDGKNETGQIQQFVAPQGATRLFVGIADGSILNPGNYEDNEGAYQVTIQSDRFANNTNYSFSNLLGGIYTVRQVVPNGYAQTFPTNPNYYTVNLGAGEIAENRNFGNQNTTKPNRLPNFITAPITNAQTGKLFRYEATAQDPDGDILTYELLEKPTGMAIDSARGILVWQPATDQIGNFNVVLQVQDGKGGSATQTFQINVDDGVDRVVPVVDLSFSSNVVNIGESVTFNISATDNNVVENIALTIDGNPVTLNNGSATIQFNQAGVFSVIATATDSAGNIVKKDLSLRVLDPNDTRAPNVEIISPQTNKTITNLTDIVGSVSDDNLEFYRVDYAPLDLVDINNLATADPDFITIAEGKTNVNQAVIGQFDPTILFNGNYVLRVTAQDFSGNINSQGVFLGVSGDNKLGNFRLELTDLSIPLAGIPIQINRVYDTLQSSFSSDFGFGWSLGVKDAKIQESVPLTDAEKQGVPSLFSANPFTAGTKVYLTNPEGRRVGFTFDPVVSGASLLGTFWKPRFIADPGVYDKLEVDDINLQQRSDGSFGLFLIPFAYNPSEYKLTTKDGTTYKYDQFKGLQAVQDRNNNTLTYQDNGIFSSTGASIEFLRDTQKRITQIKDPTGKVILYGYDAKGNLISVTDRNNNATQFVYNNPNRPSFLTEIIDPLGRKGIRTEYDDKGRLARIFDGNGNLTNLSFNANGSVQTITDSLGNPTTLVYDERGNAIQEIDALGGLIQRTYDVNNNLISVKNPIGNTSTYTYDNRGNLLSEADAFGNKTVYTYNANNQILTIVDALGNVFSNTYDVKGNLIGRRDAAGNTAIYTYDNQGNLLTQIDADENITSYTHDSLGRVTTLVDGNGQTTRFTYDENGNISSILTPRGFNNSFIYDGEGRLTQVTDALGNVSQVEYNAVGDRSAIIDALGRRTEYRYNDSGFQTEIIYADGTKESFVYDANGNRIASIDRAGRQTNFTYDALGRLINRDEPCGCGAAVKFEYDAAGRVIASIDQRGNRTEYKYDAVGRRTVVRDALGFETKYNYDAVGNVIQIADALNRQTQFTYDSLGQLTKTTFADGTTVQSLYDELGRVSKEIDQNGIATEFEYDALDNLTAVIDAAGNRTSYEYDSYGNLISTTDALGRTTRYEYDALNQRTATILPLGQRETYTYDAVGNITSTTDFNGQAIRYTYGLNNELLQEQFANNSNISYTYTPTLQRATVTDNRGKTTYTYDLRDRLTSRTDPDGSQITYTYDKASNRTSVATASGRVSYTYDALNRIDTVIDRNAGITDYTYDAVGNLVSTSLPNGVTETRTYNAVNRLVALEQRSLTGAIAGYSYNYDPTGRRTRVEEIDGQVTEYSFDSLYRLTKENITIPSVGNRSISYTYDVVGNRLTRNDSANGISTYVYDANNRLQSLSSNGVATTYSYDNNGNTLSEGNTTGTTTYNWGQKNRLLGVTTANGDIVQYQYDADGNRVAEIINGIETRFRLDDGQQFSEVLEEYAPDSTVKVTYTFGNDLISQTSGGNITYQHGDAQGTVKTLTDNLGNITAKIAYDAFGRILNQAGTTSITHQYTGEQFDRETGLTYLRARYYNAEVGRFLSRDAFEGFSYRPLTQNQYSYTENNPVNGTDPSGNSTIELRTTLIPAISIASQARNSVLVTNIGTGIGREIVRKRFNVYGLRIAIQISCNLLKVSSAISITNTGVSISLMELQDKGGQLNCGYEPEPKEEPPCDDYKGNFPFGRPKYLGNQQYNPWLEIGQDFVQTKNSLGKVYYENQTTGETYYPDLLNTEHRGKGHWDYKANGRKWRVYDDDCIEEDKR</sequence>
<dbReference type="InterPro" id="IPR013783">
    <property type="entry name" value="Ig-like_fold"/>
</dbReference>
<dbReference type="Gene3D" id="2.60.40.10">
    <property type="entry name" value="Immunoglobulins"/>
    <property type="match status" value="6"/>
</dbReference>
<evidence type="ECO:0000259" key="2">
    <source>
        <dbReference type="PROSITE" id="PS50234"/>
    </source>
</evidence>
<dbReference type="InterPro" id="IPR056823">
    <property type="entry name" value="TEN-like_YD-shell"/>
</dbReference>
<dbReference type="Gene3D" id="2.180.10.10">
    <property type="entry name" value="RHS repeat-associated core"/>
    <property type="match status" value="4"/>
</dbReference>
<keyword evidence="4" id="KW-1185">Reference proteome</keyword>
<dbReference type="InterPro" id="IPR002035">
    <property type="entry name" value="VWF_A"/>
</dbReference>
<dbReference type="NCBIfam" id="TIGR03696">
    <property type="entry name" value="Rhs_assc_core"/>
    <property type="match status" value="1"/>
</dbReference>
<dbReference type="PANTHER" id="PTHR32305">
    <property type="match status" value="1"/>
</dbReference>
<dbReference type="NCBIfam" id="TIGR01643">
    <property type="entry name" value="YD_repeat_2x"/>
    <property type="match status" value="15"/>
</dbReference>
<dbReference type="CDD" id="cd00198">
    <property type="entry name" value="vWFA"/>
    <property type="match status" value="1"/>
</dbReference>
<dbReference type="InterPro" id="IPR050708">
    <property type="entry name" value="T6SS_VgrG/RHS"/>
</dbReference>
<dbReference type="RefSeq" id="WP_096578205.1">
    <property type="nucleotide sequence ID" value="NZ_CAWNJS010000001.1"/>
</dbReference>
<dbReference type="InterPro" id="IPR025193">
    <property type="entry name" value="DUF4114"/>
</dbReference>
<feature type="domain" description="VWFA" evidence="2">
    <location>
        <begin position="1105"/>
        <end position="1318"/>
    </location>
</feature>